<evidence type="ECO:0000259" key="17">
    <source>
        <dbReference type="Pfam" id="PF08752"/>
    </source>
</evidence>
<dbReference type="GO" id="GO:0005198">
    <property type="term" value="F:structural molecule activity"/>
    <property type="evidence" value="ECO:0007669"/>
    <property type="project" value="InterPro"/>
</dbReference>
<evidence type="ECO:0000256" key="11">
    <source>
        <dbReference type="ARBA" id="ARBA00023329"/>
    </source>
</evidence>
<evidence type="ECO:0000256" key="5">
    <source>
        <dbReference type="ARBA" id="ARBA00022490"/>
    </source>
</evidence>
<sequence>MIKKFDKKDEESGSGSNPFQHLEKSAILQEARIFNETPINPRRCLHILTKILYLLNQGEHFGTTEATEAFFAMTRLFQSNDQTLRRMCYLTIKEMANISEDVIIVTSSLTKDMTGKEDVYRGPAIRALCRITDGTMLQAIERYMKQAIVDKVPSVSSSALVSSLVNLLNNCIYSGVGFKCLNRFCGCGLICGCGLVIILALAMGIAVVSWGLATIPLLHTHVLCAFPMQGGFEYKRAIVDCIIGIIEENPESKETGLAHLCEFIEDCEHTVLATKILHLLGKEGPRTPTPSKYIRFIFNRVVLENEAVRAAAVSALAKFGAQNENLLPSILVLLQRCVMDSDDEVRDRATFYLNVLQQRQLTLNAAYIFNGLTVSIPGMEKALHQYTLEPSEKPFDMRSVPLATAPIFEQKAEISLVANKPEKVAPSRQDIFQEQLAAIPEFKSLGPLFKSSEAVQLTEHVFSNHIVFQFDCTNTLNDQLLEKVTVQMEPSEAYVVLRCIPAPSLSYNQPGMCYTLVHLPLDDPTTVACTFSCTMKFTVRDCDPNTGVPDDDGYDDEYVLEDLELTLSDHREEATCSSSRLEEVWDSCCRFFSKSLFNVEAVNNIVKFLGMQPCERSDKVPENKNSHTLYLAGMFRGGLDVLVRARLALGDGVTMQVTVRSIVETPVDVILASVG</sequence>
<evidence type="ECO:0000256" key="6">
    <source>
        <dbReference type="ARBA" id="ARBA00022737"/>
    </source>
</evidence>
<reference evidence="19" key="1">
    <citation type="submission" date="2025-08" db="UniProtKB">
        <authorList>
            <consortium name="Ensembl"/>
        </authorList>
    </citation>
    <scope>IDENTIFICATION</scope>
</reference>
<name>A0A8C6XKQ7_NAJNA</name>
<evidence type="ECO:0000256" key="8">
    <source>
        <dbReference type="ARBA" id="ARBA00022927"/>
    </source>
</evidence>
<keyword evidence="10 15" id="KW-0472">Membrane</keyword>
<dbReference type="InterPro" id="IPR016024">
    <property type="entry name" value="ARM-type_fold"/>
</dbReference>
<dbReference type="PANTHER" id="PTHR10261:SF4">
    <property type="entry name" value="COATOMER SUBUNIT GAMMA-2"/>
    <property type="match status" value="1"/>
</dbReference>
<dbReference type="SUPFAM" id="SSF49348">
    <property type="entry name" value="Clathrin adaptor appendage domain"/>
    <property type="match status" value="1"/>
</dbReference>
<evidence type="ECO:0000256" key="10">
    <source>
        <dbReference type="ARBA" id="ARBA00023136"/>
    </source>
</evidence>
<dbReference type="OrthoDB" id="1074925at2759"/>
<dbReference type="Gene3D" id="1.25.10.10">
    <property type="entry name" value="Leucine-rich Repeat Variant"/>
    <property type="match status" value="2"/>
</dbReference>
<dbReference type="GO" id="GO:0006888">
    <property type="term" value="P:endoplasmic reticulum to Golgi vesicle-mediated transport"/>
    <property type="evidence" value="ECO:0007669"/>
    <property type="project" value="TreeGrafter"/>
</dbReference>
<dbReference type="InterPro" id="IPR002553">
    <property type="entry name" value="Clathrin/coatomer_adapt-like_N"/>
</dbReference>
<dbReference type="Pfam" id="PF08752">
    <property type="entry name" value="COP-gamma_platf"/>
    <property type="match status" value="1"/>
</dbReference>
<dbReference type="Pfam" id="PF16381">
    <property type="entry name" value="Coatomer_g_Cpla"/>
    <property type="match status" value="1"/>
</dbReference>
<dbReference type="PIRSF" id="PIRSF037093">
    <property type="entry name" value="Coatomer_gamma_subunit"/>
    <property type="match status" value="1"/>
</dbReference>
<evidence type="ECO:0000259" key="18">
    <source>
        <dbReference type="Pfam" id="PF16381"/>
    </source>
</evidence>
<keyword evidence="9" id="KW-0333">Golgi apparatus</keyword>
<dbReference type="FunFam" id="3.30.310.10:FF:000011">
    <property type="entry name" value="Coatomer subunit gamma"/>
    <property type="match status" value="1"/>
</dbReference>
<keyword evidence="4" id="KW-0813">Transport</keyword>
<dbReference type="GO" id="GO:0005783">
    <property type="term" value="C:endoplasmic reticulum"/>
    <property type="evidence" value="ECO:0007669"/>
    <property type="project" value="TreeGrafter"/>
</dbReference>
<gene>
    <name evidence="19" type="primary">COPG2</name>
</gene>
<keyword evidence="15" id="KW-0812">Transmembrane</keyword>
<evidence type="ECO:0000256" key="7">
    <source>
        <dbReference type="ARBA" id="ARBA00022892"/>
    </source>
</evidence>
<keyword evidence="11" id="KW-0968">Cytoplasmic vesicle</keyword>
<evidence type="ECO:0000256" key="1">
    <source>
        <dbReference type="ARBA" id="ARBA00004255"/>
    </source>
</evidence>
<comment type="subcellular location">
    <subcellularLocation>
        <location evidence="2">Cytoplasmic vesicle</location>
        <location evidence="2">COPI-coated vesicle membrane</location>
        <topology evidence="2">Peripheral membrane protein</topology>
        <orientation evidence="2">Cytoplasmic side</orientation>
    </subcellularLocation>
    <subcellularLocation>
        <location evidence="1">Golgi apparatus membrane</location>
        <topology evidence="1">Peripheral membrane protein</topology>
        <orientation evidence="1">Cytoplasmic side</orientation>
    </subcellularLocation>
</comment>
<feature type="transmembrane region" description="Helical" evidence="15">
    <location>
        <begin position="189"/>
        <end position="213"/>
    </location>
</feature>
<evidence type="ECO:0000259" key="16">
    <source>
        <dbReference type="Pfam" id="PF01602"/>
    </source>
</evidence>
<dbReference type="Gene3D" id="2.60.40.1480">
    <property type="entry name" value="Coatomer, gamma subunit, appendage domain"/>
    <property type="match status" value="1"/>
</dbReference>
<evidence type="ECO:0000256" key="13">
    <source>
        <dbReference type="ARBA" id="ARBA00041406"/>
    </source>
</evidence>
<accession>A0A8C6XKQ7</accession>
<keyword evidence="6" id="KW-0677">Repeat</keyword>
<dbReference type="GO" id="GO:0006891">
    <property type="term" value="P:intra-Golgi vesicle-mediated transport"/>
    <property type="evidence" value="ECO:0007669"/>
    <property type="project" value="TreeGrafter"/>
</dbReference>
<dbReference type="Gene3D" id="3.30.310.10">
    <property type="entry name" value="TATA-Binding Protein"/>
    <property type="match status" value="1"/>
</dbReference>
<evidence type="ECO:0000256" key="3">
    <source>
        <dbReference type="ARBA" id="ARBA00010720"/>
    </source>
</evidence>
<dbReference type="GO" id="GO:0072384">
    <property type="term" value="P:organelle transport along microtubule"/>
    <property type="evidence" value="ECO:0007669"/>
    <property type="project" value="TreeGrafter"/>
</dbReference>
<feature type="region of interest" description="Disordered" evidence="14">
    <location>
        <begin position="1"/>
        <end position="20"/>
    </location>
</feature>
<dbReference type="InterPro" id="IPR037067">
    <property type="entry name" value="Coatomer_gsu_app_sf"/>
</dbReference>
<organism evidence="19 20">
    <name type="scientific">Naja naja</name>
    <name type="common">Indian cobra</name>
    <dbReference type="NCBI Taxonomy" id="35670"/>
    <lineage>
        <taxon>Eukaryota</taxon>
        <taxon>Metazoa</taxon>
        <taxon>Chordata</taxon>
        <taxon>Craniata</taxon>
        <taxon>Vertebrata</taxon>
        <taxon>Euteleostomi</taxon>
        <taxon>Lepidosauria</taxon>
        <taxon>Squamata</taxon>
        <taxon>Bifurcata</taxon>
        <taxon>Unidentata</taxon>
        <taxon>Episquamata</taxon>
        <taxon>Toxicofera</taxon>
        <taxon>Serpentes</taxon>
        <taxon>Colubroidea</taxon>
        <taxon>Elapidae</taxon>
        <taxon>Elapinae</taxon>
        <taxon>Naja</taxon>
    </lineage>
</organism>
<evidence type="ECO:0000313" key="20">
    <source>
        <dbReference type="Proteomes" id="UP000694559"/>
    </source>
</evidence>
<dbReference type="InterPro" id="IPR012295">
    <property type="entry name" value="TBP_dom_sf"/>
</dbReference>
<feature type="domain" description="Clathrin/coatomer adaptor adaptin-like N-terminal" evidence="16">
    <location>
        <begin position="232"/>
        <end position="359"/>
    </location>
</feature>
<dbReference type="AlphaFoldDB" id="A0A8C6XKQ7"/>
<feature type="domain" description="Clathrin/coatomer adaptor adaptin-like N-terminal" evidence="16">
    <location>
        <begin position="23"/>
        <end position="164"/>
    </location>
</feature>
<dbReference type="Pfam" id="PF01602">
    <property type="entry name" value="Adaptin_N"/>
    <property type="match status" value="2"/>
</dbReference>
<evidence type="ECO:0000256" key="9">
    <source>
        <dbReference type="ARBA" id="ARBA00023034"/>
    </source>
</evidence>
<evidence type="ECO:0000256" key="4">
    <source>
        <dbReference type="ARBA" id="ARBA00022448"/>
    </source>
</evidence>
<dbReference type="InterPro" id="IPR032154">
    <property type="entry name" value="Coatomer_g_Cpla"/>
</dbReference>
<dbReference type="InterPro" id="IPR011989">
    <property type="entry name" value="ARM-like"/>
</dbReference>
<feature type="domain" description="Coatomer gamma subunit appendage Ig-like subdomain" evidence="17">
    <location>
        <begin position="432"/>
        <end position="566"/>
    </location>
</feature>
<evidence type="ECO:0000256" key="12">
    <source>
        <dbReference type="ARBA" id="ARBA00039447"/>
    </source>
</evidence>
<proteinExistence type="inferred from homology"/>
<dbReference type="SUPFAM" id="SSF48371">
    <property type="entry name" value="ARM repeat"/>
    <property type="match status" value="1"/>
</dbReference>
<dbReference type="InterPro" id="IPR013041">
    <property type="entry name" value="Clathrin_app_Ig-like_sf"/>
</dbReference>
<evidence type="ECO:0000256" key="14">
    <source>
        <dbReference type="SAM" id="MobiDB-lite"/>
    </source>
</evidence>
<dbReference type="SUPFAM" id="SSF55711">
    <property type="entry name" value="Subdomain of clathrin and coatomer appendage domain"/>
    <property type="match status" value="1"/>
</dbReference>
<evidence type="ECO:0000313" key="19">
    <source>
        <dbReference type="Ensembl" id="ENSNNAP00000016006.1"/>
    </source>
</evidence>
<keyword evidence="5" id="KW-0963">Cytoplasm</keyword>
<dbReference type="InterPro" id="IPR009028">
    <property type="entry name" value="Coatomer/calthrin_app_sub_C"/>
</dbReference>
<dbReference type="FunFam" id="2.60.40.1480:FF:000001">
    <property type="entry name" value="Coatomer subunit gamma"/>
    <property type="match status" value="1"/>
</dbReference>
<protein>
    <recommendedName>
        <fullName evidence="12">Coatomer subunit gamma-2</fullName>
    </recommendedName>
    <alternativeName>
        <fullName evidence="13">Gamma-2-coat protein</fullName>
    </alternativeName>
</protein>
<dbReference type="GO" id="GO:0009306">
    <property type="term" value="P:protein secretion"/>
    <property type="evidence" value="ECO:0007669"/>
    <property type="project" value="TreeGrafter"/>
</dbReference>
<dbReference type="GO" id="GO:0006886">
    <property type="term" value="P:intracellular protein transport"/>
    <property type="evidence" value="ECO:0007669"/>
    <property type="project" value="InterPro"/>
</dbReference>
<dbReference type="GO" id="GO:0000139">
    <property type="term" value="C:Golgi membrane"/>
    <property type="evidence" value="ECO:0007669"/>
    <property type="project" value="UniProtKB-SubCell"/>
</dbReference>
<keyword evidence="8" id="KW-0653">Protein transport</keyword>
<dbReference type="GeneTree" id="ENSGT00390000016313"/>
<keyword evidence="7" id="KW-0931">ER-Golgi transport</keyword>
<keyword evidence="15" id="KW-1133">Transmembrane helix</keyword>
<dbReference type="Proteomes" id="UP000694559">
    <property type="component" value="Unplaced"/>
</dbReference>
<keyword evidence="20" id="KW-1185">Reference proteome</keyword>
<dbReference type="Ensembl" id="ENSNNAT00000016783.1">
    <property type="protein sequence ID" value="ENSNNAP00000016006.1"/>
    <property type="gene ID" value="ENSNNAG00000010588.1"/>
</dbReference>
<comment type="similarity">
    <text evidence="3">Belongs to the COPG family.</text>
</comment>
<feature type="compositionally biased region" description="Basic and acidic residues" evidence="14">
    <location>
        <begin position="1"/>
        <end position="11"/>
    </location>
</feature>
<evidence type="ECO:0000256" key="15">
    <source>
        <dbReference type="SAM" id="Phobius"/>
    </source>
</evidence>
<dbReference type="InterPro" id="IPR017106">
    <property type="entry name" value="Coatomer_gsu"/>
</dbReference>
<reference evidence="19" key="2">
    <citation type="submission" date="2025-09" db="UniProtKB">
        <authorList>
            <consortium name="Ensembl"/>
        </authorList>
    </citation>
    <scope>IDENTIFICATION</scope>
</reference>
<feature type="domain" description="Coatomer subunit gamma C-terminal" evidence="18">
    <location>
        <begin position="600"/>
        <end position="674"/>
    </location>
</feature>
<dbReference type="PANTHER" id="PTHR10261">
    <property type="entry name" value="COATOMER SUBUNIT GAMMA"/>
    <property type="match status" value="1"/>
</dbReference>
<dbReference type="GO" id="GO:0030126">
    <property type="term" value="C:COPI vesicle coat"/>
    <property type="evidence" value="ECO:0007669"/>
    <property type="project" value="InterPro"/>
</dbReference>
<dbReference type="InterPro" id="IPR013040">
    <property type="entry name" value="Coatomer_gsu_app_Ig-like_dom"/>
</dbReference>
<evidence type="ECO:0000256" key="2">
    <source>
        <dbReference type="ARBA" id="ARBA00004347"/>
    </source>
</evidence>
<dbReference type="GO" id="GO:0005793">
    <property type="term" value="C:endoplasmic reticulum-Golgi intermediate compartment"/>
    <property type="evidence" value="ECO:0007669"/>
    <property type="project" value="TreeGrafter"/>
</dbReference>